<evidence type="ECO:0000256" key="6">
    <source>
        <dbReference type="ARBA" id="ARBA00023136"/>
    </source>
</evidence>
<protein>
    <recommendedName>
        <fullName evidence="11">TLC domain-containing protein</fullName>
    </recommendedName>
</protein>
<keyword evidence="13" id="KW-1185">Reference proteome</keyword>
<dbReference type="PROSITE" id="PS50922">
    <property type="entry name" value="TLC"/>
    <property type="match status" value="1"/>
</dbReference>
<keyword evidence="5 10" id="KW-1133">Transmembrane helix</keyword>
<evidence type="ECO:0000256" key="2">
    <source>
        <dbReference type="ARBA" id="ARBA00004760"/>
    </source>
</evidence>
<keyword evidence="6 8" id="KW-0472">Membrane</keyword>
<evidence type="ECO:0000313" key="13">
    <source>
        <dbReference type="Proteomes" id="UP000001307"/>
    </source>
</evidence>
<feature type="transmembrane region" description="Helical" evidence="10">
    <location>
        <begin position="142"/>
        <end position="162"/>
    </location>
</feature>
<feature type="transmembrane region" description="Helical" evidence="10">
    <location>
        <begin position="182"/>
        <end position="200"/>
    </location>
</feature>
<dbReference type="SMART" id="SM00724">
    <property type="entry name" value="TLC"/>
    <property type="match status" value="1"/>
</dbReference>
<dbReference type="OrthoDB" id="537032at2759"/>
<dbReference type="InterPro" id="IPR016439">
    <property type="entry name" value="Lag1/Lac1-like"/>
</dbReference>
<evidence type="ECO:0000256" key="9">
    <source>
        <dbReference type="SAM" id="MobiDB-lite"/>
    </source>
</evidence>
<feature type="transmembrane region" description="Helical" evidence="10">
    <location>
        <begin position="207"/>
        <end position="226"/>
    </location>
</feature>
<dbReference type="Pfam" id="PF03798">
    <property type="entry name" value="TRAM_LAG1_CLN8"/>
    <property type="match status" value="1"/>
</dbReference>
<evidence type="ECO:0000256" key="3">
    <source>
        <dbReference type="ARBA" id="ARBA00004991"/>
    </source>
</evidence>
<evidence type="ECO:0000256" key="1">
    <source>
        <dbReference type="ARBA" id="ARBA00004141"/>
    </source>
</evidence>
<feature type="transmembrane region" description="Helical" evidence="10">
    <location>
        <begin position="303"/>
        <end position="325"/>
    </location>
</feature>
<dbReference type="AlphaFoldDB" id="E4X132"/>
<evidence type="ECO:0000256" key="5">
    <source>
        <dbReference type="ARBA" id="ARBA00022989"/>
    </source>
</evidence>
<evidence type="ECO:0000259" key="11">
    <source>
        <dbReference type="PROSITE" id="PS50922"/>
    </source>
</evidence>
<feature type="domain" description="TLC" evidence="11">
    <location>
        <begin position="132"/>
        <end position="333"/>
    </location>
</feature>
<evidence type="ECO:0000256" key="4">
    <source>
        <dbReference type="ARBA" id="ARBA00022692"/>
    </source>
</evidence>
<evidence type="ECO:0000256" key="10">
    <source>
        <dbReference type="SAM" id="Phobius"/>
    </source>
</evidence>
<dbReference type="UniPathway" id="UPA00222"/>
<dbReference type="InterPro" id="IPR006634">
    <property type="entry name" value="TLC-dom"/>
</dbReference>
<dbReference type="PIRSF" id="PIRSF005225">
    <property type="entry name" value="LAG1_LAC1"/>
    <property type="match status" value="1"/>
</dbReference>
<dbReference type="FunCoup" id="E4X132">
    <property type="interactions" value="146"/>
</dbReference>
<organism evidence="12">
    <name type="scientific">Oikopleura dioica</name>
    <name type="common">Tunicate</name>
    <dbReference type="NCBI Taxonomy" id="34765"/>
    <lineage>
        <taxon>Eukaryota</taxon>
        <taxon>Metazoa</taxon>
        <taxon>Chordata</taxon>
        <taxon>Tunicata</taxon>
        <taxon>Appendicularia</taxon>
        <taxon>Copelata</taxon>
        <taxon>Oikopleuridae</taxon>
        <taxon>Oikopleura</taxon>
    </lineage>
</organism>
<comment type="subcellular location">
    <subcellularLocation>
        <location evidence="1">Membrane</location>
        <topology evidence="1">Multi-pass membrane protein</topology>
    </subcellularLocation>
</comment>
<feature type="region of interest" description="Disordered" evidence="9">
    <location>
        <begin position="341"/>
        <end position="363"/>
    </location>
</feature>
<dbReference type="EMBL" id="FN653020">
    <property type="protein sequence ID" value="CBY23067.1"/>
    <property type="molecule type" value="Genomic_DNA"/>
</dbReference>
<dbReference type="GO" id="GO:0050291">
    <property type="term" value="F:sphingosine N-acyltransferase activity"/>
    <property type="evidence" value="ECO:0007669"/>
    <property type="project" value="InterPro"/>
</dbReference>
<evidence type="ECO:0000256" key="7">
    <source>
        <dbReference type="ARBA" id="ARBA00049036"/>
    </source>
</evidence>
<dbReference type="PANTHER" id="PTHR12560:SF0">
    <property type="entry name" value="LD18904P"/>
    <property type="match status" value="1"/>
</dbReference>
<evidence type="ECO:0000313" key="12">
    <source>
        <dbReference type="EMBL" id="CBY23067.1"/>
    </source>
</evidence>
<proteinExistence type="predicted"/>
<dbReference type="GO" id="GO:0016020">
    <property type="term" value="C:membrane"/>
    <property type="evidence" value="ECO:0007669"/>
    <property type="project" value="UniProtKB-SubCell"/>
</dbReference>
<comment type="pathway">
    <text evidence="2">Lipid metabolism; sphingolipid metabolism.</text>
</comment>
<dbReference type="InParanoid" id="E4X132"/>
<comment type="pathway">
    <text evidence="3">Sphingolipid metabolism.</text>
</comment>
<feature type="transmembrane region" description="Helical" evidence="10">
    <location>
        <begin position="265"/>
        <end position="283"/>
    </location>
</feature>
<dbReference type="GO" id="GO:0046513">
    <property type="term" value="P:ceramide biosynthetic process"/>
    <property type="evidence" value="ECO:0007669"/>
    <property type="project" value="InterPro"/>
</dbReference>
<gene>
    <name evidence="12" type="ORF">GSOID_T00014995001</name>
</gene>
<reference evidence="12" key="1">
    <citation type="journal article" date="2010" name="Science">
        <title>Plasticity of animal genome architecture unmasked by rapid evolution of a pelagic tunicate.</title>
        <authorList>
            <person name="Denoeud F."/>
            <person name="Henriet S."/>
            <person name="Mungpakdee S."/>
            <person name="Aury J.M."/>
            <person name="Da Silva C."/>
            <person name="Brinkmann H."/>
            <person name="Mikhaleva J."/>
            <person name="Olsen L.C."/>
            <person name="Jubin C."/>
            <person name="Canestro C."/>
            <person name="Bouquet J.M."/>
            <person name="Danks G."/>
            <person name="Poulain J."/>
            <person name="Campsteijn C."/>
            <person name="Adamski M."/>
            <person name="Cross I."/>
            <person name="Yadetie F."/>
            <person name="Muffato M."/>
            <person name="Louis A."/>
            <person name="Butcher S."/>
            <person name="Tsagkogeorga G."/>
            <person name="Konrad A."/>
            <person name="Singh S."/>
            <person name="Jensen M.F."/>
            <person name="Cong E.H."/>
            <person name="Eikeseth-Otteraa H."/>
            <person name="Noel B."/>
            <person name="Anthouard V."/>
            <person name="Porcel B.M."/>
            <person name="Kachouri-Lafond R."/>
            <person name="Nishino A."/>
            <person name="Ugolini M."/>
            <person name="Chourrout P."/>
            <person name="Nishida H."/>
            <person name="Aasland R."/>
            <person name="Huzurbazar S."/>
            <person name="Westhof E."/>
            <person name="Delsuc F."/>
            <person name="Lehrach H."/>
            <person name="Reinhardt R."/>
            <person name="Weissenbach J."/>
            <person name="Roy S.W."/>
            <person name="Artiguenave F."/>
            <person name="Postlethwait J.H."/>
            <person name="Manak J.R."/>
            <person name="Thompson E.M."/>
            <person name="Jaillon O."/>
            <person name="Du Pasquier L."/>
            <person name="Boudinot P."/>
            <person name="Liberles D.A."/>
            <person name="Volff J.N."/>
            <person name="Philippe H."/>
            <person name="Lenhard B."/>
            <person name="Roest Crollius H."/>
            <person name="Wincker P."/>
            <person name="Chourrout D."/>
        </authorList>
    </citation>
    <scope>NUCLEOTIDE SEQUENCE [LARGE SCALE GENOMIC DNA]</scope>
</reference>
<dbReference type="PANTHER" id="PTHR12560">
    <property type="entry name" value="LONGEVITY ASSURANCE FACTOR 1 LAG1"/>
    <property type="match status" value="1"/>
</dbReference>
<comment type="catalytic activity">
    <reaction evidence="7">
        <text>sphinganine + octadecanoyl-CoA = N-(octadecanoyl)-sphinganine + CoA + H(+)</text>
        <dbReference type="Rhea" id="RHEA:36547"/>
        <dbReference type="ChEBI" id="CHEBI:15378"/>
        <dbReference type="ChEBI" id="CHEBI:57287"/>
        <dbReference type="ChEBI" id="CHEBI:57394"/>
        <dbReference type="ChEBI" id="CHEBI:57817"/>
        <dbReference type="ChEBI" id="CHEBI:67033"/>
    </reaction>
    <physiologicalReaction direction="left-to-right" evidence="7">
        <dbReference type="Rhea" id="RHEA:36548"/>
    </physiologicalReaction>
</comment>
<accession>E4X132</accession>
<feature type="transmembrane region" description="Helical" evidence="10">
    <location>
        <begin position="39"/>
        <end position="56"/>
    </location>
</feature>
<dbReference type="Proteomes" id="UP000001307">
    <property type="component" value="Unassembled WGS sequence"/>
</dbReference>
<keyword evidence="4 8" id="KW-0812">Transmembrane</keyword>
<name>E4X132_OIKDI</name>
<sequence>MWNIESFWDEQHWLPPGVTWADLEQFKKQGGRIPHLSDLWIVIPIALIMILIRRLFEYTIGTPVANSLGIKNARVSKPEKCQVLEDFLKHRRRLDFTDLSLLLEKLDESWNQRRVERWFRRKKAQGARPLTAKFGETMWRGFFYTVAYSYGSYVVLANSWFWNTLDCWTNYPMHDLTWDVKYYYITELAFYLSLCFTLFSDTIRKDFLAQIVHHVATIALITFSYACGFTRIGVLVMWLHDISDIFLEIAKCFVYAKKQVIADHLFNLFAVIFFISRIIYFPFVVLHTTLVKSMWLYKPFFGYYFFNFLLAVLQLLHLYWFYLILEMAYNLLKGKEISDTRSEDEFSVEESDNDNLPDAKKTK</sequence>
<evidence type="ECO:0000256" key="8">
    <source>
        <dbReference type="PROSITE-ProRule" id="PRU00205"/>
    </source>
</evidence>
<feature type="compositionally biased region" description="Acidic residues" evidence="9">
    <location>
        <begin position="345"/>
        <end position="355"/>
    </location>
</feature>